<dbReference type="InterPro" id="IPR015422">
    <property type="entry name" value="PyrdxlP-dep_Trfase_small"/>
</dbReference>
<dbReference type="InterPro" id="IPR015424">
    <property type="entry name" value="PyrdxlP-dep_Trfase"/>
</dbReference>
<keyword evidence="2" id="KW-0663">Pyridoxal phosphate</keyword>
<dbReference type="PANTHER" id="PTHR30244">
    <property type="entry name" value="TRANSAMINASE"/>
    <property type="match status" value="1"/>
</dbReference>
<evidence type="ECO:0000256" key="1">
    <source>
        <dbReference type="ARBA" id="ARBA00001933"/>
    </source>
</evidence>
<name>A0ABP4XHT7_9ACTN</name>
<reference evidence="4" key="1">
    <citation type="journal article" date="2019" name="Int. J. Syst. Evol. Microbiol.">
        <title>The Global Catalogue of Microorganisms (GCM) 10K type strain sequencing project: providing services to taxonomists for standard genome sequencing and annotation.</title>
        <authorList>
            <consortium name="The Broad Institute Genomics Platform"/>
            <consortium name="The Broad Institute Genome Sequencing Center for Infectious Disease"/>
            <person name="Wu L."/>
            <person name="Ma J."/>
        </authorList>
    </citation>
    <scope>NUCLEOTIDE SEQUENCE [LARGE SCALE GENOMIC DNA]</scope>
    <source>
        <strain evidence="4">JCM 13250</strain>
    </source>
</reference>
<protein>
    <submittedName>
        <fullName evidence="3">DegT/DnrJ/EryC1/StrS aminotransferase family protein</fullName>
    </submittedName>
</protein>
<evidence type="ECO:0000313" key="4">
    <source>
        <dbReference type="Proteomes" id="UP001500218"/>
    </source>
</evidence>
<dbReference type="PANTHER" id="PTHR30244:SF34">
    <property type="entry name" value="DTDP-4-AMINO-4,6-DIDEOXYGALACTOSE TRANSAMINASE"/>
    <property type="match status" value="1"/>
</dbReference>
<comment type="caution">
    <text evidence="3">The sequence shown here is derived from an EMBL/GenBank/DDBJ whole genome shotgun (WGS) entry which is preliminary data.</text>
</comment>
<keyword evidence="4" id="KW-1185">Reference proteome</keyword>
<evidence type="ECO:0000256" key="2">
    <source>
        <dbReference type="RuleBase" id="RU004508"/>
    </source>
</evidence>
<dbReference type="PIRSF" id="PIRSF000390">
    <property type="entry name" value="PLP_StrS"/>
    <property type="match status" value="1"/>
</dbReference>
<dbReference type="Proteomes" id="UP001500218">
    <property type="component" value="Unassembled WGS sequence"/>
</dbReference>
<dbReference type="InterPro" id="IPR000653">
    <property type="entry name" value="DegT/StrS_aminotransferase"/>
</dbReference>
<comment type="similarity">
    <text evidence="2">Belongs to the DegT/DnrJ/EryC1 family.</text>
</comment>
<keyword evidence="3" id="KW-0032">Aminotransferase</keyword>
<dbReference type="Gene3D" id="3.40.640.10">
    <property type="entry name" value="Type I PLP-dependent aspartate aminotransferase-like (Major domain)"/>
    <property type="match status" value="1"/>
</dbReference>
<dbReference type="SUPFAM" id="SSF53383">
    <property type="entry name" value="PLP-dependent transferases"/>
    <property type="match status" value="1"/>
</dbReference>
<dbReference type="Gene3D" id="3.90.1150.10">
    <property type="entry name" value="Aspartate Aminotransferase, domain 1"/>
    <property type="match status" value="1"/>
</dbReference>
<dbReference type="Pfam" id="PF01041">
    <property type="entry name" value="DegT_DnrJ_EryC1"/>
    <property type="match status" value="1"/>
</dbReference>
<dbReference type="GO" id="GO:0008483">
    <property type="term" value="F:transaminase activity"/>
    <property type="evidence" value="ECO:0007669"/>
    <property type="project" value="UniProtKB-KW"/>
</dbReference>
<dbReference type="EMBL" id="BAAALT010000003">
    <property type="protein sequence ID" value="GAA1783336.1"/>
    <property type="molecule type" value="Genomic_DNA"/>
</dbReference>
<comment type="cofactor">
    <cofactor evidence="1">
        <name>pyridoxal 5'-phosphate</name>
        <dbReference type="ChEBI" id="CHEBI:597326"/>
    </cofactor>
</comment>
<keyword evidence="3" id="KW-0808">Transferase</keyword>
<evidence type="ECO:0000313" key="3">
    <source>
        <dbReference type="EMBL" id="GAA1783336.1"/>
    </source>
</evidence>
<gene>
    <name evidence="3" type="ORF">GCM10009682_01710</name>
</gene>
<organism evidence="3 4">
    <name type="scientific">Luedemannella flava</name>
    <dbReference type="NCBI Taxonomy" id="349316"/>
    <lineage>
        <taxon>Bacteria</taxon>
        <taxon>Bacillati</taxon>
        <taxon>Actinomycetota</taxon>
        <taxon>Actinomycetes</taxon>
        <taxon>Micromonosporales</taxon>
        <taxon>Micromonosporaceae</taxon>
        <taxon>Luedemannella</taxon>
    </lineage>
</organism>
<sequence length="360" mass="39578">MSEQCRRFEAGFAARQGRRFAVFVDNGSVANLLLIQAMLNADRFRPGGKIGFSALTWPTNVMPLIQLGLTPVPLDCELATLNVSPRGLAPVLNDLSGLFLTNVLGFCDDLPRIRDDCAAAGVTLLEDNCESLGSVVDGRLLGNFGLAATFSFFVGHHMSTIEGGMVVTDDEELYEHLLIGRTHGWDRNLDASAAARLRAGHGVDDFYARYTFYELASNFRPTEIAGFLGNTQLPYWDEIVTRRADNFARFAAALADNDEVHRLDVGHMDLVSNFAMPVVCRDPGLAGRYRARFDGAGVEIRPVIAGNVTRQPFYRRHVSQPAACPNADLVHENGFYFGNNPELTDDELTLLCAQLRKPHG</sequence>
<dbReference type="InterPro" id="IPR015421">
    <property type="entry name" value="PyrdxlP-dep_Trfase_major"/>
</dbReference>
<proteinExistence type="inferred from homology"/>
<accession>A0ABP4XHT7</accession>